<dbReference type="PANTHER" id="PTHR43434:SF20">
    <property type="entry name" value="5'-NUCLEOTIDASE"/>
    <property type="match status" value="1"/>
</dbReference>
<proteinExistence type="inferred from homology"/>
<protein>
    <recommendedName>
        <fullName evidence="4">Tyrosine-protein kinase PtkA</fullName>
    </recommendedName>
    <alternativeName>
        <fullName evidence="5">Protein tyrosine kinase A</fullName>
    </alternativeName>
</protein>
<dbReference type="SFLD" id="SFLDG01129">
    <property type="entry name" value="C1.5:_HAD__Beta-PGM__Phosphata"/>
    <property type="match status" value="1"/>
</dbReference>
<name>A0A7I7LH70_9MYCO</name>
<comment type="similarity">
    <text evidence="1">Belongs to the HAD-like hydrolase superfamily. CbbY/CbbZ/Gph/YieH family.</text>
</comment>
<dbReference type="RefSeq" id="WP_166435761.1">
    <property type="nucleotide sequence ID" value="NZ_AP022572.1"/>
</dbReference>
<evidence type="ECO:0000313" key="7">
    <source>
        <dbReference type="EMBL" id="BBX59371.1"/>
    </source>
</evidence>
<dbReference type="GO" id="GO:0004713">
    <property type="term" value="F:protein tyrosine kinase activity"/>
    <property type="evidence" value="ECO:0007669"/>
    <property type="project" value="UniProtKB-KW"/>
</dbReference>
<evidence type="ECO:0000313" key="8">
    <source>
        <dbReference type="Proteomes" id="UP000467164"/>
    </source>
</evidence>
<comment type="catalytic activity">
    <reaction evidence="3">
        <text>L-tyrosyl-[protein] + ATP = O-phospho-L-tyrosyl-[protein] + ADP + H(+)</text>
        <dbReference type="Rhea" id="RHEA:10596"/>
        <dbReference type="Rhea" id="RHEA-COMP:10136"/>
        <dbReference type="Rhea" id="RHEA-COMP:20101"/>
        <dbReference type="ChEBI" id="CHEBI:15378"/>
        <dbReference type="ChEBI" id="CHEBI:30616"/>
        <dbReference type="ChEBI" id="CHEBI:46858"/>
        <dbReference type="ChEBI" id="CHEBI:61978"/>
        <dbReference type="ChEBI" id="CHEBI:456216"/>
    </reaction>
    <physiologicalReaction direction="left-to-right" evidence="3">
        <dbReference type="Rhea" id="RHEA:10597"/>
    </physiologicalReaction>
</comment>
<keyword evidence="8" id="KW-1185">Reference proteome</keyword>
<evidence type="ECO:0000256" key="5">
    <source>
        <dbReference type="ARBA" id="ARBA00080335"/>
    </source>
</evidence>
<dbReference type="EMBL" id="AP022572">
    <property type="protein sequence ID" value="BBX59371.1"/>
    <property type="molecule type" value="Genomic_DNA"/>
</dbReference>
<evidence type="ECO:0000256" key="4">
    <source>
        <dbReference type="ARBA" id="ARBA00069527"/>
    </source>
</evidence>
<dbReference type="AlphaFoldDB" id="A0A7I7LH70"/>
<dbReference type="Gene3D" id="1.10.150.240">
    <property type="entry name" value="Putative phosphatase, domain 2"/>
    <property type="match status" value="1"/>
</dbReference>
<feature type="region of interest" description="Disordered" evidence="6">
    <location>
        <begin position="1"/>
        <end position="25"/>
    </location>
</feature>
<dbReference type="FunFam" id="3.40.50.1000:FF:000022">
    <property type="entry name" value="Phosphoglycolate phosphatase"/>
    <property type="match status" value="1"/>
</dbReference>
<dbReference type="InterPro" id="IPR023214">
    <property type="entry name" value="HAD_sf"/>
</dbReference>
<dbReference type="InterPro" id="IPR006439">
    <property type="entry name" value="HAD-SF_hydro_IA"/>
</dbReference>
<organism evidence="7 8">
    <name type="scientific">Mycobacterium shottsii</name>
    <dbReference type="NCBI Taxonomy" id="133549"/>
    <lineage>
        <taxon>Bacteria</taxon>
        <taxon>Bacillati</taxon>
        <taxon>Actinomycetota</taxon>
        <taxon>Actinomycetes</taxon>
        <taxon>Mycobacteriales</taxon>
        <taxon>Mycobacteriaceae</taxon>
        <taxon>Mycobacterium</taxon>
        <taxon>Mycobacterium ulcerans group</taxon>
    </lineage>
</organism>
<keyword evidence="2" id="KW-0808">Transferase</keyword>
<dbReference type="GeneID" id="34342473"/>
<gene>
    <name evidence="7" type="ORF">MSHO_47160</name>
</gene>
<evidence type="ECO:0000256" key="2">
    <source>
        <dbReference type="ARBA" id="ARBA00023137"/>
    </source>
</evidence>
<evidence type="ECO:0000256" key="6">
    <source>
        <dbReference type="SAM" id="MobiDB-lite"/>
    </source>
</evidence>
<reference evidence="7 8" key="1">
    <citation type="journal article" date="2019" name="Emerg. Microbes Infect.">
        <title>Comprehensive subspecies identification of 175 nontuberculous mycobacteria species based on 7547 genomic profiles.</title>
        <authorList>
            <person name="Matsumoto Y."/>
            <person name="Kinjo T."/>
            <person name="Motooka D."/>
            <person name="Nabeya D."/>
            <person name="Jung N."/>
            <person name="Uechi K."/>
            <person name="Horii T."/>
            <person name="Iida T."/>
            <person name="Fujita J."/>
            <person name="Nakamura S."/>
        </authorList>
    </citation>
    <scope>NUCLEOTIDE SEQUENCE [LARGE SCALE GENOMIC DNA]</scope>
    <source>
        <strain evidence="7 8">JCM 12657</strain>
    </source>
</reference>
<dbReference type="GO" id="GO:0005829">
    <property type="term" value="C:cytosol"/>
    <property type="evidence" value="ECO:0007669"/>
    <property type="project" value="TreeGrafter"/>
</dbReference>
<dbReference type="KEGG" id="msho:MSHO_47160"/>
<dbReference type="Proteomes" id="UP000467164">
    <property type="component" value="Chromosome"/>
</dbReference>
<dbReference type="InterPro" id="IPR036412">
    <property type="entry name" value="HAD-like_sf"/>
</dbReference>
<dbReference type="PANTHER" id="PTHR43434">
    <property type="entry name" value="PHOSPHOGLYCOLATE PHOSPHATASE"/>
    <property type="match status" value="1"/>
</dbReference>
<dbReference type="SUPFAM" id="SSF56784">
    <property type="entry name" value="HAD-like"/>
    <property type="match status" value="1"/>
</dbReference>
<sequence>MTGSIAADSPADPGATPQDTGCPEGTPQLVIFDLDGTLTDSAHGIVASFRHALNHIGAAVPDGDLVAQIVGPPMDDTFHAMELGDRVEDAIAAFRAEYGARGWAMNTLFDGIAPLLADLRAAGVRLAVATCKLEPTARRVLAHFGLDAHFEVIAGATGDGARRSKTEVLAHALAQLHPLPERVLMVGDRSHDVEGAAAHGIDTVVVGWGYGKADFAAGTHSGAALHAGTVDELREALGV</sequence>
<dbReference type="InterPro" id="IPR023198">
    <property type="entry name" value="PGP-like_dom2"/>
</dbReference>
<evidence type="ECO:0000256" key="3">
    <source>
        <dbReference type="ARBA" id="ARBA00050405"/>
    </source>
</evidence>
<dbReference type="SFLD" id="SFLDS00003">
    <property type="entry name" value="Haloacid_Dehalogenase"/>
    <property type="match status" value="1"/>
</dbReference>
<dbReference type="InterPro" id="IPR041492">
    <property type="entry name" value="HAD_2"/>
</dbReference>
<dbReference type="Pfam" id="PF13419">
    <property type="entry name" value="HAD_2"/>
    <property type="match status" value="1"/>
</dbReference>
<dbReference type="Gene3D" id="3.40.50.1000">
    <property type="entry name" value="HAD superfamily/HAD-like"/>
    <property type="match status" value="1"/>
</dbReference>
<dbReference type="InterPro" id="IPR050155">
    <property type="entry name" value="HAD-like_hydrolase_sf"/>
</dbReference>
<accession>A0A7I7LH70</accession>
<keyword evidence="2" id="KW-0418">Kinase</keyword>
<evidence type="ECO:0000256" key="1">
    <source>
        <dbReference type="ARBA" id="ARBA00006171"/>
    </source>
</evidence>
<keyword evidence="2" id="KW-0829">Tyrosine-protein kinase</keyword>
<dbReference type="NCBIfam" id="TIGR01549">
    <property type="entry name" value="HAD-SF-IA-v1"/>
    <property type="match status" value="1"/>
</dbReference>